<dbReference type="InterPro" id="IPR015421">
    <property type="entry name" value="PyrdxlP-dep_Trfase_major"/>
</dbReference>
<proteinExistence type="inferred from homology"/>
<sequence length="258" mass="27320">MTICVEESIHVEWPLDPLIKAVIRLFEGTDNDQENGSLQHQHPYKGCCSPELQSTIDHPETLRHRLALNLLQDGQGFEGLRRTCEQLLQHTVNTSSSAILGKLWSALSIPGIGADFILSAINGNEHVGEELDRLFGLGGPHAGGITMPGGATANSTALLIARNVRFLRIKDHGISAAPGPLVIFVSKAAHYSIPNAAQIIGLGAANVRKIPTTAAGQMDPFALEAALQDAVAAGEISLCVCAPPPPAPLSAANCLNRW</sequence>
<evidence type="ECO:0000256" key="5">
    <source>
        <dbReference type="ARBA" id="ARBA00023239"/>
    </source>
</evidence>
<dbReference type="SUPFAM" id="SSF53383">
    <property type="entry name" value="PLP-dependent transferases"/>
    <property type="match status" value="1"/>
</dbReference>
<dbReference type="PANTHER" id="PTHR45677">
    <property type="entry name" value="GLUTAMATE DECARBOXYLASE-RELATED"/>
    <property type="match status" value="1"/>
</dbReference>
<dbReference type="GO" id="GO:0005737">
    <property type="term" value="C:cytoplasm"/>
    <property type="evidence" value="ECO:0007669"/>
    <property type="project" value="TreeGrafter"/>
</dbReference>
<evidence type="ECO:0000256" key="6">
    <source>
        <dbReference type="RuleBase" id="RU000382"/>
    </source>
</evidence>
<dbReference type="EMBL" id="KZ826195">
    <property type="protein sequence ID" value="PYH87656.1"/>
    <property type="molecule type" value="Genomic_DNA"/>
</dbReference>
<dbReference type="InterPro" id="IPR015424">
    <property type="entry name" value="PyrdxlP-dep_Trfase"/>
</dbReference>
<gene>
    <name evidence="7" type="ORF">BO71DRAFT_436505</name>
</gene>
<dbReference type="AlphaFoldDB" id="A0A319CQS6"/>
<accession>A0A319CQS6</accession>
<evidence type="ECO:0000256" key="4">
    <source>
        <dbReference type="ARBA" id="ARBA00022898"/>
    </source>
</evidence>
<reference evidence="7 8" key="1">
    <citation type="submission" date="2018-02" db="EMBL/GenBank/DDBJ databases">
        <title>The genomes of Aspergillus section Nigri reveals drivers in fungal speciation.</title>
        <authorList>
            <consortium name="DOE Joint Genome Institute"/>
            <person name="Vesth T.C."/>
            <person name="Nybo J."/>
            <person name="Theobald S."/>
            <person name="Brandl J."/>
            <person name="Frisvad J.C."/>
            <person name="Nielsen K.F."/>
            <person name="Lyhne E.K."/>
            <person name="Kogle M.E."/>
            <person name="Kuo A."/>
            <person name="Riley R."/>
            <person name="Clum A."/>
            <person name="Nolan M."/>
            <person name="Lipzen A."/>
            <person name="Salamov A."/>
            <person name="Henrissat B."/>
            <person name="Wiebenga A."/>
            <person name="De vries R.P."/>
            <person name="Grigoriev I.V."/>
            <person name="Mortensen U.H."/>
            <person name="Andersen M.R."/>
            <person name="Baker S.E."/>
        </authorList>
    </citation>
    <scope>NUCLEOTIDE SEQUENCE [LARGE SCALE GENOMIC DNA]</scope>
    <source>
        <strain evidence="7 8">CBS 707.79</strain>
    </source>
</reference>
<organism evidence="7 8">
    <name type="scientific">Aspergillus ellipticus CBS 707.79</name>
    <dbReference type="NCBI Taxonomy" id="1448320"/>
    <lineage>
        <taxon>Eukaryota</taxon>
        <taxon>Fungi</taxon>
        <taxon>Dikarya</taxon>
        <taxon>Ascomycota</taxon>
        <taxon>Pezizomycotina</taxon>
        <taxon>Eurotiomycetes</taxon>
        <taxon>Eurotiomycetidae</taxon>
        <taxon>Eurotiales</taxon>
        <taxon>Aspergillaceae</taxon>
        <taxon>Aspergillus</taxon>
        <taxon>Aspergillus subgen. Circumdati</taxon>
    </lineage>
</organism>
<dbReference type="VEuPathDB" id="FungiDB:BO71DRAFT_436505"/>
<keyword evidence="7" id="KW-0808">Transferase</keyword>
<name>A0A319CQS6_9EURO</name>
<evidence type="ECO:0000313" key="8">
    <source>
        <dbReference type="Proteomes" id="UP000247810"/>
    </source>
</evidence>
<evidence type="ECO:0000256" key="3">
    <source>
        <dbReference type="ARBA" id="ARBA00022793"/>
    </source>
</evidence>
<dbReference type="GO" id="GO:0030170">
    <property type="term" value="F:pyridoxal phosphate binding"/>
    <property type="evidence" value="ECO:0007669"/>
    <property type="project" value="InterPro"/>
</dbReference>
<dbReference type="GO" id="GO:0016831">
    <property type="term" value="F:carboxy-lyase activity"/>
    <property type="evidence" value="ECO:0007669"/>
    <property type="project" value="UniProtKB-KW"/>
</dbReference>
<dbReference type="Gene3D" id="3.40.640.10">
    <property type="entry name" value="Type I PLP-dependent aspartate aminotransferase-like (Major domain)"/>
    <property type="match status" value="1"/>
</dbReference>
<dbReference type="GO" id="GO:0016740">
    <property type="term" value="F:transferase activity"/>
    <property type="evidence" value="ECO:0007669"/>
    <property type="project" value="UniProtKB-KW"/>
</dbReference>
<keyword evidence="8" id="KW-1185">Reference proteome</keyword>
<dbReference type="PANTHER" id="PTHR45677:SF8">
    <property type="entry name" value="CYSTEINE SULFINIC ACID DECARBOXYLASE"/>
    <property type="match status" value="1"/>
</dbReference>
<comment type="cofactor">
    <cofactor evidence="1 6">
        <name>pyridoxal 5'-phosphate</name>
        <dbReference type="ChEBI" id="CHEBI:597326"/>
    </cofactor>
</comment>
<evidence type="ECO:0000313" key="7">
    <source>
        <dbReference type="EMBL" id="PYH87656.1"/>
    </source>
</evidence>
<dbReference type="InterPro" id="IPR002129">
    <property type="entry name" value="PyrdxlP-dep_de-COase"/>
</dbReference>
<dbReference type="Gene3D" id="3.90.1150.170">
    <property type="match status" value="1"/>
</dbReference>
<keyword evidence="4 6" id="KW-0663">Pyridoxal phosphate</keyword>
<evidence type="ECO:0000256" key="1">
    <source>
        <dbReference type="ARBA" id="ARBA00001933"/>
    </source>
</evidence>
<keyword evidence="5 6" id="KW-0456">Lyase</keyword>
<keyword evidence="3" id="KW-0210">Decarboxylase</keyword>
<comment type="similarity">
    <text evidence="2 6">Belongs to the group II decarboxylase family.</text>
</comment>
<dbReference type="OrthoDB" id="392571at2759"/>
<dbReference type="GO" id="GO:0019752">
    <property type="term" value="P:carboxylic acid metabolic process"/>
    <property type="evidence" value="ECO:0007669"/>
    <property type="project" value="InterPro"/>
</dbReference>
<evidence type="ECO:0000256" key="2">
    <source>
        <dbReference type="ARBA" id="ARBA00009533"/>
    </source>
</evidence>
<dbReference type="Pfam" id="PF00282">
    <property type="entry name" value="Pyridoxal_deC"/>
    <property type="match status" value="1"/>
</dbReference>
<dbReference type="STRING" id="1448320.A0A319CQS6"/>
<protein>
    <submittedName>
        <fullName evidence="7">PLP-dependent transferase</fullName>
    </submittedName>
</protein>
<dbReference type="Proteomes" id="UP000247810">
    <property type="component" value="Unassembled WGS sequence"/>
</dbReference>